<dbReference type="Proteomes" id="UP001500187">
    <property type="component" value="Unassembled WGS sequence"/>
</dbReference>
<sequence>MAVSPTLLTGGGYLSIIARVPPPLAERIVKWRREHGMVGAVAESCHITLLIARDTAGEGKLVQLEAALAGHGAVEVVLGEPESFQPASPVTYLPLARGADCFRYLHSRCVEVLGKSESPFSYEPHLTLAHGLEEAALARSLRDFAGLDAQLAGFTIDQLQVNRYTGETWHHLADVSLR</sequence>
<protein>
    <recommendedName>
        <fullName evidence="3">2'-5' RNA ligase</fullName>
    </recommendedName>
</protein>
<dbReference type="InterPro" id="IPR050580">
    <property type="entry name" value="2H_phosphoesterase_YjcG-like"/>
</dbReference>
<evidence type="ECO:0000313" key="2">
    <source>
        <dbReference type="Proteomes" id="UP001500187"/>
    </source>
</evidence>
<dbReference type="EMBL" id="BAABKP010000002">
    <property type="protein sequence ID" value="GAA4797234.1"/>
    <property type="molecule type" value="Genomic_DNA"/>
</dbReference>
<keyword evidence="2" id="KW-1185">Reference proteome</keyword>
<name>A0ABP9BL91_9MICC</name>
<organism evidence="1 2">
    <name type="scientific">Rothia endophytica</name>
    <dbReference type="NCBI Taxonomy" id="1324766"/>
    <lineage>
        <taxon>Bacteria</taxon>
        <taxon>Bacillati</taxon>
        <taxon>Actinomycetota</taxon>
        <taxon>Actinomycetes</taxon>
        <taxon>Micrococcales</taxon>
        <taxon>Micrococcaceae</taxon>
        <taxon>Rothia</taxon>
    </lineage>
</organism>
<dbReference type="PANTHER" id="PTHR40037:SF1">
    <property type="entry name" value="PHOSPHOESTERASE SAOUHSC_00951-RELATED"/>
    <property type="match status" value="1"/>
</dbReference>
<dbReference type="SUPFAM" id="SSF55144">
    <property type="entry name" value="LigT-like"/>
    <property type="match status" value="1"/>
</dbReference>
<reference evidence="2" key="1">
    <citation type="journal article" date="2019" name="Int. J. Syst. Evol. Microbiol.">
        <title>The Global Catalogue of Microorganisms (GCM) 10K type strain sequencing project: providing services to taxonomists for standard genome sequencing and annotation.</title>
        <authorList>
            <consortium name="The Broad Institute Genomics Platform"/>
            <consortium name="The Broad Institute Genome Sequencing Center for Infectious Disease"/>
            <person name="Wu L."/>
            <person name="Ma J."/>
        </authorList>
    </citation>
    <scope>NUCLEOTIDE SEQUENCE [LARGE SCALE GENOMIC DNA]</scope>
    <source>
        <strain evidence="2">JCM 18541</strain>
    </source>
</reference>
<dbReference type="RefSeq" id="WP_345446289.1">
    <property type="nucleotide sequence ID" value="NZ_BAABKP010000002.1"/>
</dbReference>
<dbReference type="Pfam" id="PF13563">
    <property type="entry name" value="2_5_RNA_ligase2"/>
    <property type="match status" value="1"/>
</dbReference>
<gene>
    <name evidence="1" type="ORF">GCM10023352_16050</name>
</gene>
<comment type="caution">
    <text evidence="1">The sequence shown here is derived from an EMBL/GenBank/DDBJ whole genome shotgun (WGS) entry which is preliminary data.</text>
</comment>
<dbReference type="PANTHER" id="PTHR40037">
    <property type="entry name" value="PHOSPHOESTERASE YJCG-RELATED"/>
    <property type="match status" value="1"/>
</dbReference>
<accession>A0ABP9BL91</accession>
<dbReference type="InterPro" id="IPR009097">
    <property type="entry name" value="Cyclic_Pdiesterase"/>
</dbReference>
<evidence type="ECO:0008006" key="3">
    <source>
        <dbReference type="Google" id="ProtNLM"/>
    </source>
</evidence>
<proteinExistence type="predicted"/>
<dbReference type="Gene3D" id="3.90.1140.10">
    <property type="entry name" value="Cyclic phosphodiesterase"/>
    <property type="match status" value="1"/>
</dbReference>
<evidence type="ECO:0000313" key="1">
    <source>
        <dbReference type="EMBL" id="GAA4797234.1"/>
    </source>
</evidence>